<dbReference type="Proteomes" id="UP000037460">
    <property type="component" value="Unassembled WGS sequence"/>
</dbReference>
<dbReference type="SUPFAM" id="SSF50156">
    <property type="entry name" value="PDZ domain-like"/>
    <property type="match status" value="1"/>
</dbReference>
<gene>
    <name evidence="2" type="ORF">Ctob_009424</name>
</gene>
<keyword evidence="3" id="KW-1185">Reference proteome</keyword>
<dbReference type="InterPro" id="IPR001478">
    <property type="entry name" value="PDZ"/>
</dbReference>
<protein>
    <recommendedName>
        <fullName evidence="1">PDZ domain-containing protein</fullName>
    </recommendedName>
</protein>
<name>A0A0M0JF89_9EUKA</name>
<reference evidence="3" key="1">
    <citation type="journal article" date="2015" name="PLoS Genet.">
        <title>Genome Sequence and Transcriptome Analyses of Chrysochromulina tobin: Metabolic Tools for Enhanced Algal Fitness in the Prominent Order Prymnesiales (Haptophyceae).</title>
        <authorList>
            <person name="Hovde B.T."/>
            <person name="Deodato C.R."/>
            <person name="Hunsperger H.M."/>
            <person name="Ryken S.A."/>
            <person name="Yost W."/>
            <person name="Jha R.K."/>
            <person name="Patterson J."/>
            <person name="Monnat R.J. Jr."/>
            <person name="Barlow S.B."/>
            <person name="Starkenburg S.R."/>
            <person name="Cattolico R.A."/>
        </authorList>
    </citation>
    <scope>NUCLEOTIDE SEQUENCE</scope>
    <source>
        <strain evidence="3">CCMP291</strain>
    </source>
</reference>
<comment type="caution">
    <text evidence="2">The sequence shown here is derived from an EMBL/GenBank/DDBJ whole genome shotgun (WGS) entry which is preliminary data.</text>
</comment>
<dbReference type="SMART" id="SM00228">
    <property type="entry name" value="PDZ"/>
    <property type="match status" value="1"/>
</dbReference>
<organism evidence="2 3">
    <name type="scientific">Chrysochromulina tobinii</name>
    <dbReference type="NCBI Taxonomy" id="1460289"/>
    <lineage>
        <taxon>Eukaryota</taxon>
        <taxon>Haptista</taxon>
        <taxon>Haptophyta</taxon>
        <taxon>Prymnesiophyceae</taxon>
        <taxon>Prymnesiales</taxon>
        <taxon>Chrysochromulinaceae</taxon>
        <taxon>Chrysochromulina</taxon>
    </lineage>
</organism>
<proteinExistence type="predicted"/>
<evidence type="ECO:0000313" key="2">
    <source>
        <dbReference type="EMBL" id="KOO25266.1"/>
    </source>
</evidence>
<evidence type="ECO:0000313" key="3">
    <source>
        <dbReference type="Proteomes" id="UP000037460"/>
    </source>
</evidence>
<dbReference type="EMBL" id="JWZX01002999">
    <property type="protein sequence ID" value="KOO25266.1"/>
    <property type="molecule type" value="Genomic_DNA"/>
</dbReference>
<dbReference type="InterPro" id="IPR036034">
    <property type="entry name" value="PDZ_sf"/>
</dbReference>
<sequence length="171" mass="17867">MAREQAEAAAAAQPAEPEEPGVIAWVSSWVDTLLGEGRCDEAIQAGWLGDADELALLNGTFPGATTHVVTISRAEGQEFGLYMMQDTGAPFVDEVVVGGAAHVAGGLQEWDCISAVEGRPVFTLQATVKALSAVAKKQPTIRLQARRLPAHGTLTLGAMQRGKGGGFKLAE</sequence>
<dbReference type="Gene3D" id="2.30.42.10">
    <property type="match status" value="1"/>
</dbReference>
<evidence type="ECO:0000259" key="1">
    <source>
        <dbReference type="PROSITE" id="PS50106"/>
    </source>
</evidence>
<dbReference type="PROSITE" id="PS50106">
    <property type="entry name" value="PDZ"/>
    <property type="match status" value="1"/>
</dbReference>
<dbReference type="AlphaFoldDB" id="A0A0M0JF89"/>
<feature type="domain" description="PDZ" evidence="1">
    <location>
        <begin position="68"/>
        <end position="149"/>
    </location>
</feature>
<accession>A0A0M0JF89</accession>